<proteinExistence type="predicted"/>
<protein>
    <submittedName>
        <fullName evidence="2">DUF998 domain-containing protein</fullName>
    </submittedName>
</protein>
<dbReference type="Pfam" id="PF06197">
    <property type="entry name" value="DUF998"/>
    <property type="match status" value="1"/>
</dbReference>
<name>A0ABV4HLK0_9GAMM</name>
<feature type="transmembrane region" description="Helical" evidence="1">
    <location>
        <begin position="173"/>
        <end position="189"/>
    </location>
</feature>
<organism evidence="2 3">
    <name type="scientific">Luteimonas salinilitoris</name>
    <dbReference type="NCBI Taxonomy" id="3237697"/>
    <lineage>
        <taxon>Bacteria</taxon>
        <taxon>Pseudomonadati</taxon>
        <taxon>Pseudomonadota</taxon>
        <taxon>Gammaproteobacteria</taxon>
        <taxon>Lysobacterales</taxon>
        <taxon>Lysobacteraceae</taxon>
        <taxon>Luteimonas</taxon>
    </lineage>
</organism>
<dbReference type="InterPro" id="IPR009339">
    <property type="entry name" value="DUF998"/>
</dbReference>
<evidence type="ECO:0000256" key="1">
    <source>
        <dbReference type="SAM" id="Phobius"/>
    </source>
</evidence>
<keyword evidence="1" id="KW-0812">Transmembrane</keyword>
<accession>A0ABV4HLK0</accession>
<feature type="transmembrane region" description="Helical" evidence="1">
    <location>
        <begin position="78"/>
        <end position="95"/>
    </location>
</feature>
<gene>
    <name evidence="2" type="ORF">AB6713_03105</name>
</gene>
<feature type="transmembrane region" description="Helical" evidence="1">
    <location>
        <begin position="107"/>
        <end position="129"/>
    </location>
</feature>
<keyword evidence="3" id="KW-1185">Reference proteome</keyword>
<keyword evidence="1" id="KW-0472">Membrane</keyword>
<evidence type="ECO:0000313" key="2">
    <source>
        <dbReference type="EMBL" id="MEZ0473605.1"/>
    </source>
</evidence>
<feature type="transmembrane region" description="Helical" evidence="1">
    <location>
        <begin position="141"/>
        <end position="161"/>
    </location>
</feature>
<dbReference type="RefSeq" id="WP_370563040.1">
    <property type="nucleotide sequence ID" value="NZ_JBFWIB010000002.1"/>
</dbReference>
<evidence type="ECO:0000313" key="3">
    <source>
        <dbReference type="Proteomes" id="UP001566331"/>
    </source>
</evidence>
<dbReference type="EMBL" id="JBFWIC010000003">
    <property type="protein sequence ID" value="MEZ0473605.1"/>
    <property type="molecule type" value="Genomic_DNA"/>
</dbReference>
<keyword evidence="1" id="KW-1133">Transmembrane helix</keyword>
<comment type="caution">
    <text evidence="2">The sequence shown here is derived from an EMBL/GenBank/DDBJ whole genome shotgun (WGS) entry which is preliminary data.</text>
</comment>
<dbReference type="Proteomes" id="UP001566331">
    <property type="component" value="Unassembled WGS sequence"/>
</dbReference>
<feature type="transmembrane region" description="Helical" evidence="1">
    <location>
        <begin position="48"/>
        <end position="66"/>
    </location>
</feature>
<sequence>MAGTALGGIALFVLTAVALQFARAELDWIRTPMSFYLLGDEGRWLQAGYVALAGAIVTLAVGWYRALPDSARSGVPTLLFLLAATGLGVTAFAPTAQAGLPPTLWNWLHGVAAQTAFLCVTTAMLLQAWRLRADHRWRRRFVAAFAVAMVAFAGVWLLALWRELPRGLAQKGLIAIIVSWLATMSVWLWRDARAPGPD</sequence>
<reference evidence="2 3" key="1">
    <citation type="submission" date="2024-07" db="EMBL/GenBank/DDBJ databases">
        <title>Luteimonas salilacus sp. nov., isolated from the shore soil of Salt Lake in Tibet of China.</title>
        <authorList>
            <person name="Zhang X."/>
            <person name="Li A."/>
        </authorList>
    </citation>
    <scope>NUCLEOTIDE SEQUENCE [LARGE SCALE GENOMIC DNA]</scope>
    <source>
        <strain evidence="2 3">B3-2-R+30</strain>
    </source>
</reference>